<dbReference type="EMBL" id="JADKGK010000006">
    <property type="protein sequence ID" value="MBL0003000.1"/>
    <property type="molecule type" value="Genomic_DNA"/>
</dbReference>
<protein>
    <submittedName>
        <fullName evidence="2">Uncharacterized protein</fullName>
    </submittedName>
</protein>
<feature type="region of interest" description="Disordered" evidence="1">
    <location>
        <begin position="77"/>
        <end position="127"/>
    </location>
</feature>
<evidence type="ECO:0000313" key="3">
    <source>
        <dbReference type="Proteomes" id="UP000886632"/>
    </source>
</evidence>
<feature type="compositionally biased region" description="Low complexity" evidence="1">
    <location>
        <begin position="77"/>
        <end position="109"/>
    </location>
</feature>
<evidence type="ECO:0000256" key="1">
    <source>
        <dbReference type="SAM" id="MobiDB-lite"/>
    </source>
</evidence>
<sequence length="127" mass="13393">MSVPSDLRVKAKANMGLTVRLDVPATAAKGFYSGYVLIEGGNAAYRMPFGFRIADKGIAALTALKPVMSTRTENVYSRSCPSRSTSSRTCATSTPTSSTRRAVRTSATSEPSTRSGCVRTSTTGPFA</sequence>
<organism evidence="2 3">
    <name type="scientific">Candidatus Phosphoribacter hodrii</name>
    <dbReference type="NCBI Taxonomy" id="2953743"/>
    <lineage>
        <taxon>Bacteria</taxon>
        <taxon>Bacillati</taxon>
        <taxon>Actinomycetota</taxon>
        <taxon>Actinomycetes</taxon>
        <taxon>Micrococcales</taxon>
        <taxon>Dermatophilaceae</taxon>
        <taxon>Candidatus Phosphoribacter</taxon>
    </lineage>
</organism>
<feature type="compositionally biased region" description="Polar residues" evidence="1">
    <location>
        <begin position="110"/>
        <end position="127"/>
    </location>
</feature>
<proteinExistence type="predicted"/>
<dbReference type="AlphaFoldDB" id="A0A9D7XWN7"/>
<gene>
    <name evidence="2" type="ORF">IPP00_03045</name>
</gene>
<name>A0A9D7XWN7_9MICO</name>
<accession>A0A9D7XWN7</accession>
<reference evidence="2" key="1">
    <citation type="submission" date="2020-10" db="EMBL/GenBank/DDBJ databases">
        <title>Connecting structure to function with the recovery of over 1000 high-quality activated sludge metagenome-assembled genomes encoding full-length rRNA genes using long-read sequencing.</title>
        <authorList>
            <person name="Singleton C.M."/>
            <person name="Petriglieri F."/>
            <person name="Kristensen J.M."/>
            <person name="Kirkegaard R.H."/>
            <person name="Michaelsen T.Y."/>
            <person name="Andersen M.H."/>
            <person name="Karst S.M."/>
            <person name="Dueholm M.S."/>
            <person name="Nielsen P.H."/>
            <person name="Albertsen M."/>
        </authorList>
    </citation>
    <scope>NUCLEOTIDE SEQUENCE</scope>
    <source>
        <strain evidence="2">Ribe_18-Q3-R11-54_MAXAC.001</strain>
    </source>
</reference>
<dbReference type="Proteomes" id="UP000886632">
    <property type="component" value="Unassembled WGS sequence"/>
</dbReference>
<comment type="caution">
    <text evidence="2">The sequence shown here is derived from an EMBL/GenBank/DDBJ whole genome shotgun (WGS) entry which is preliminary data.</text>
</comment>
<evidence type="ECO:0000313" key="2">
    <source>
        <dbReference type="EMBL" id="MBL0003000.1"/>
    </source>
</evidence>